<reference evidence="2 4" key="2">
    <citation type="submission" date="2017-10" db="EMBL/GenBank/DDBJ databases">
        <authorList>
            <person name="Banno H."/>
            <person name="Chua N.-H."/>
        </authorList>
    </citation>
    <scope>NUCLEOTIDE SEQUENCE [LARGE SCALE GENOMIC DNA]</scope>
    <source>
        <strain evidence="2 4">JK626</strain>
    </source>
</reference>
<accession>A0A2G3DXD5</accession>
<protein>
    <recommendedName>
        <fullName evidence="5">WXG100 family type VII secretion target</fullName>
    </recommendedName>
</protein>
<evidence type="ECO:0000313" key="4">
    <source>
        <dbReference type="Proteomes" id="UP000225889"/>
    </source>
</evidence>
<gene>
    <name evidence="2" type="ORF">CSX01_03550</name>
    <name evidence="3" type="ORF">CSX01_03595</name>
</gene>
<proteinExistence type="predicted"/>
<evidence type="ECO:0008006" key="5">
    <source>
        <dbReference type="Google" id="ProtNLM"/>
    </source>
</evidence>
<reference evidence="2 4" key="1">
    <citation type="submission" date="2017-10" db="EMBL/GenBank/DDBJ databases">
        <title>Resolving the taxonomy of Roseburia spp., Eubacterium rectale and Agathobacter spp. through phylogenomic analysis.</title>
        <authorList>
            <person name="Sheridan P.O."/>
            <person name="Walker A.W."/>
            <person name="Duncan S.H."/>
            <person name="Scott K.P."/>
            <person name="Toole P.W.O."/>
            <person name="Luis P."/>
            <person name="Flint H.J."/>
        </authorList>
    </citation>
    <scope>NUCLEOTIDE SEQUENCE [LARGE SCALE GENOMIC DNA]</scope>
    <source>
        <strain evidence="2 4">JK626</strain>
    </source>
</reference>
<feature type="coiled-coil region" evidence="1">
    <location>
        <begin position="19"/>
        <end position="46"/>
    </location>
</feature>
<name>A0A2G3DXD5_9FIRM</name>
<dbReference type="AlphaFoldDB" id="A0A2G3DXD5"/>
<sequence length="108" mass="11807">MSEKLSAQDGVVAISFTGVDDLATEMETLATTAQGLKDNLDELKGVLQNNWDDDAARGLLMKYDDFMSNINIITADIYAVRDWSRDTSSLFRATVNENAENVSNALGV</sequence>
<dbReference type="EMBL" id="PDYF01000008">
    <property type="protein sequence ID" value="PHU35688.1"/>
    <property type="molecule type" value="Genomic_DNA"/>
</dbReference>
<dbReference type="RefSeq" id="WP_099391461.1">
    <property type="nucleotide sequence ID" value="NZ_PDYF01000008.1"/>
</dbReference>
<dbReference type="Proteomes" id="UP000225889">
    <property type="component" value="Unassembled WGS sequence"/>
</dbReference>
<evidence type="ECO:0000256" key="1">
    <source>
        <dbReference type="SAM" id="Coils"/>
    </source>
</evidence>
<keyword evidence="1" id="KW-0175">Coiled coil</keyword>
<dbReference type="InterPro" id="IPR036689">
    <property type="entry name" value="ESAT-6-like_sf"/>
</dbReference>
<dbReference type="SUPFAM" id="SSF140453">
    <property type="entry name" value="EsxAB dimer-like"/>
    <property type="match status" value="1"/>
</dbReference>
<organism evidence="2 4">
    <name type="scientific">Pseudobutyrivibrio ruminis</name>
    <dbReference type="NCBI Taxonomy" id="46206"/>
    <lineage>
        <taxon>Bacteria</taxon>
        <taxon>Bacillati</taxon>
        <taxon>Bacillota</taxon>
        <taxon>Clostridia</taxon>
        <taxon>Lachnospirales</taxon>
        <taxon>Lachnospiraceae</taxon>
        <taxon>Pseudobutyrivibrio</taxon>
    </lineage>
</organism>
<comment type="caution">
    <text evidence="2">The sequence shown here is derived from an EMBL/GenBank/DDBJ whole genome shotgun (WGS) entry which is preliminary data.</text>
</comment>
<evidence type="ECO:0000313" key="2">
    <source>
        <dbReference type="EMBL" id="PHU35688.1"/>
    </source>
</evidence>
<evidence type="ECO:0000313" key="3">
    <source>
        <dbReference type="EMBL" id="PHU35697.1"/>
    </source>
</evidence>
<dbReference type="EMBL" id="PDYF01000008">
    <property type="protein sequence ID" value="PHU35697.1"/>
    <property type="molecule type" value="Genomic_DNA"/>
</dbReference>